<protein>
    <submittedName>
        <fullName evidence="2">Uncharacterized protein</fullName>
    </submittedName>
</protein>
<dbReference type="AlphaFoldDB" id="A0A164ZU87"/>
<organism evidence="2 3">
    <name type="scientific">Sistotremastrum niveocremeum HHB9708</name>
    <dbReference type="NCBI Taxonomy" id="1314777"/>
    <lineage>
        <taxon>Eukaryota</taxon>
        <taxon>Fungi</taxon>
        <taxon>Dikarya</taxon>
        <taxon>Basidiomycota</taxon>
        <taxon>Agaricomycotina</taxon>
        <taxon>Agaricomycetes</taxon>
        <taxon>Sistotremastrales</taxon>
        <taxon>Sistotremastraceae</taxon>
        <taxon>Sertulicium</taxon>
        <taxon>Sertulicium niveocremeum</taxon>
    </lineage>
</organism>
<dbReference type="EMBL" id="KV419396">
    <property type="protein sequence ID" value="KZS98074.1"/>
    <property type="molecule type" value="Genomic_DNA"/>
</dbReference>
<feature type="compositionally biased region" description="Polar residues" evidence="1">
    <location>
        <begin position="1"/>
        <end position="19"/>
    </location>
</feature>
<reference evidence="2 3" key="1">
    <citation type="journal article" date="2016" name="Mol. Biol. Evol.">
        <title>Comparative Genomics of Early-Diverging Mushroom-Forming Fungi Provides Insights into the Origins of Lignocellulose Decay Capabilities.</title>
        <authorList>
            <person name="Nagy L.G."/>
            <person name="Riley R."/>
            <person name="Tritt A."/>
            <person name="Adam C."/>
            <person name="Daum C."/>
            <person name="Floudas D."/>
            <person name="Sun H."/>
            <person name="Yadav J.S."/>
            <person name="Pangilinan J."/>
            <person name="Larsson K.H."/>
            <person name="Matsuura K."/>
            <person name="Barry K."/>
            <person name="Labutti K."/>
            <person name="Kuo R."/>
            <person name="Ohm R.A."/>
            <person name="Bhattacharya S.S."/>
            <person name="Shirouzu T."/>
            <person name="Yoshinaga Y."/>
            <person name="Martin F.M."/>
            <person name="Grigoriev I.V."/>
            <person name="Hibbett D.S."/>
        </authorList>
    </citation>
    <scope>NUCLEOTIDE SEQUENCE [LARGE SCALE GENOMIC DNA]</scope>
    <source>
        <strain evidence="2 3">HHB9708</strain>
    </source>
</reference>
<feature type="compositionally biased region" description="Polar residues" evidence="1">
    <location>
        <begin position="32"/>
        <end position="63"/>
    </location>
</feature>
<dbReference type="Proteomes" id="UP000076722">
    <property type="component" value="Unassembled WGS sequence"/>
</dbReference>
<accession>A0A164ZU87</accession>
<proteinExistence type="predicted"/>
<evidence type="ECO:0000256" key="1">
    <source>
        <dbReference type="SAM" id="MobiDB-lite"/>
    </source>
</evidence>
<feature type="region of interest" description="Disordered" evidence="1">
    <location>
        <begin position="1"/>
        <end position="69"/>
    </location>
</feature>
<sequence length="101" mass="10655">MADNTGPATPISTLRNRTAASPPGAFPAATVESAQSSATMSPSRHTLSSSTLDSRSGTPNQGDHFSRTLPARRILINADPSIVSVFDPNDTELYSLWSPAR</sequence>
<dbReference type="OrthoDB" id="2669285at2759"/>
<keyword evidence="3" id="KW-1185">Reference proteome</keyword>
<evidence type="ECO:0000313" key="3">
    <source>
        <dbReference type="Proteomes" id="UP000076722"/>
    </source>
</evidence>
<gene>
    <name evidence="2" type="ORF">SISNIDRAFT_449704</name>
</gene>
<evidence type="ECO:0000313" key="2">
    <source>
        <dbReference type="EMBL" id="KZS98074.1"/>
    </source>
</evidence>
<name>A0A164ZU87_9AGAM</name>